<evidence type="ECO:0000313" key="2">
    <source>
        <dbReference type="EMBL" id="RAS26431.1"/>
    </source>
</evidence>
<dbReference type="Gene3D" id="3.40.630.30">
    <property type="match status" value="1"/>
</dbReference>
<dbReference type="PROSITE" id="PS51186">
    <property type="entry name" value="GNAT"/>
    <property type="match status" value="1"/>
</dbReference>
<name>A0A329BY20_9BURK</name>
<dbReference type="InterPro" id="IPR016181">
    <property type="entry name" value="Acyl_CoA_acyltransferase"/>
</dbReference>
<keyword evidence="2" id="KW-0808">Transferase</keyword>
<organism evidence="2 3">
    <name type="scientific">Paraburkholderia bryophila</name>
    <dbReference type="NCBI Taxonomy" id="420952"/>
    <lineage>
        <taxon>Bacteria</taxon>
        <taxon>Pseudomonadati</taxon>
        <taxon>Pseudomonadota</taxon>
        <taxon>Betaproteobacteria</taxon>
        <taxon>Burkholderiales</taxon>
        <taxon>Burkholderiaceae</taxon>
        <taxon>Paraburkholderia</taxon>
    </lineage>
</organism>
<accession>A0A329BY20</accession>
<dbReference type="Proteomes" id="UP000248918">
    <property type="component" value="Unassembled WGS sequence"/>
</dbReference>
<feature type="domain" description="N-acetyltransferase" evidence="1">
    <location>
        <begin position="149"/>
        <end position="293"/>
    </location>
</feature>
<protein>
    <submittedName>
        <fullName evidence="2">Acetyltransferase (GNAT) family protein</fullName>
    </submittedName>
</protein>
<dbReference type="GO" id="GO:0016747">
    <property type="term" value="F:acyltransferase activity, transferring groups other than amino-acyl groups"/>
    <property type="evidence" value="ECO:0007669"/>
    <property type="project" value="InterPro"/>
</dbReference>
<comment type="caution">
    <text evidence="2">The sequence shown here is derived from an EMBL/GenBank/DDBJ whole genome shotgun (WGS) entry which is preliminary data.</text>
</comment>
<dbReference type="Pfam" id="PF00583">
    <property type="entry name" value="Acetyltransf_1"/>
    <property type="match status" value="1"/>
</dbReference>
<proteinExistence type="predicted"/>
<dbReference type="AlphaFoldDB" id="A0A329BY20"/>
<evidence type="ECO:0000313" key="3">
    <source>
        <dbReference type="Proteomes" id="UP000248918"/>
    </source>
</evidence>
<sequence>MQMHRHHEKGDRCPRIVAVPTETIDLMPVLPENLGLATDLLLHAEIGSVESTDRYLVVRTPQAPDYFFGNMLVLRDRPSAADINRLEDDFARLVGVPPSIAHRTFTWSEKDAGTVNLNAFVERGYDATLCRVLSATPDQIRPAAAHANLEVRAFHSQHDWDDWAAMQLADMPDPANPTSQRYMAHQQIAHKSLIDRGFGAWWGAFIDGEQVGSLGLFFFGRIGRFQAVITSKQHRNQRICKTLVSAVIRATAGSADRLVMVADENYHAGKIYASLGFAQHGRLGSVCQEPAPA</sequence>
<dbReference type="EMBL" id="QLTK01000014">
    <property type="protein sequence ID" value="RAS26431.1"/>
    <property type="molecule type" value="Genomic_DNA"/>
</dbReference>
<evidence type="ECO:0000259" key="1">
    <source>
        <dbReference type="PROSITE" id="PS51186"/>
    </source>
</evidence>
<reference evidence="2 3" key="1">
    <citation type="submission" date="2018-06" db="EMBL/GenBank/DDBJ databases">
        <title>Genomic Encyclopedia of Type Strains, Phase III (KMG-III): the genomes of soil and plant-associated and newly described type strains.</title>
        <authorList>
            <person name="Whitman W."/>
        </authorList>
    </citation>
    <scope>NUCLEOTIDE SEQUENCE [LARGE SCALE GENOMIC DNA]</scope>
    <source>
        <strain evidence="2 3">LMG 23644</strain>
    </source>
</reference>
<dbReference type="SUPFAM" id="SSF55729">
    <property type="entry name" value="Acyl-CoA N-acyltransferases (Nat)"/>
    <property type="match status" value="1"/>
</dbReference>
<gene>
    <name evidence="2" type="ORF">BX591_11491</name>
</gene>
<dbReference type="InterPro" id="IPR000182">
    <property type="entry name" value="GNAT_dom"/>
</dbReference>